<feature type="chain" id="PRO_5014352037" evidence="1">
    <location>
        <begin position="23"/>
        <end position="295"/>
    </location>
</feature>
<dbReference type="InterPro" id="IPR049732">
    <property type="entry name" value="Smlt3025-like"/>
</dbReference>
<dbReference type="EMBL" id="NEQV01000006">
    <property type="protein sequence ID" value="PJL25287.1"/>
    <property type="molecule type" value="Genomic_DNA"/>
</dbReference>
<dbReference type="RefSeq" id="WP_100441802.1">
    <property type="nucleotide sequence ID" value="NZ_CBCPIZ010000008.1"/>
</dbReference>
<dbReference type="Proteomes" id="UP000230167">
    <property type="component" value="Unassembled WGS sequence"/>
</dbReference>
<protein>
    <submittedName>
        <fullName evidence="2">Uncharacterized protein</fullName>
    </submittedName>
</protein>
<sequence length="295" mass="33866">MSMMLSLRAALLALLLPLTGCAQDAPVPLTQSNEEGCTWLRSLGPQDPYADPVPIKQACVGPYLLEFPQNYFDEQMGADFQGNFDLALEYPSLQPFRPGERARRDVDMAMRTVKIGYSYPWKPVREVMRSFYTPRGSQKGNPGASLEERVMGAPVFGLTPYYADLPRIRAYERSLGGRTGERDQKTTAEHLPVVRPFLDMDWYVTRDERGEIDRLIKCTTREMHGTGIEIRDGRIFKRKDEQTPYCDHMFMVPAMNAWGDISYPRFMLDRWQDMEERARELLAQGLKKDFGEVSK</sequence>
<dbReference type="AlphaFoldDB" id="A0A2J0U7J5"/>
<evidence type="ECO:0000256" key="1">
    <source>
        <dbReference type="SAM" id="SignalP"/>
    </source>
</evidence>
<proteinExistence type="predicted"/>
<reference evidence="2 3" key="1">
    <citation type="journal article" date="2017" name="Front. Microbiol.">
        <title>Double-Face Meets the Bacterial World: The Opportunistic Pathogen Stenotrophomonas maltophilia.</title>
        <authorList>
            <person name="Lira F."/>
            <person name="Berg G."/>
            <person name="Martinez J.L."/>
        </authorList>
    </citation>
    <scope>NUCLEOTIDE SEQUENCE [LARGE SCALE GENOMIC DNA]</scope>
    <source>
        <strain evidence="2 3">EA1</strain>
    </source>
</reference>
<evidence type="ECO:0000313" key="3">
    <source>
        <dbReference type="Proteomes" id="UP000230167"/>
    </source>
</evidence>
<accession>A0A2J0U7J5</accession>
<gene>
    <name evidence="2" type="ORF">B9Y64_17370</name>
</gene>
<evidence type="ECO:0000313" key="2">
    <source>
        <dbReference type="EMBL" id="PJL25287.1"/>
    </source>
</evidence>
<dbReference type="OrthoDB" id="6822162at2"/>
<name>A0A2J0U7J5_STEMA</name>
<organism evidence="2 3">
    <name type="scientific">Stenotrophomonas maltophilia</name>
    <name type="common">Pseudomonas maltophilia</name>
    <name type="synonym">Xanthomonas maltophilia</name>
    <dbReference type="NCBI Taxonomy" id="40324"/>
    <lineage>
        <taxon>Bacteria</taxon>
        <taxon>Pseudomonadati</taxon>
        <taxon>Pseudomonadota</taxon>
        <taxon>Gammaproteobacteria</taxon>
        <taxon>Lysobacterales</taxon>
        <taxon>Lysobacteraceae</taxon>
        <taxon>Stenotrophomonas</taxon>
        <taxon>Stenotrophomonas maltophilia group</taxon>
    </lineage>
</organism>
<keyword evidence="1" id="KW-0732">Signal</keyword>
<comment type="caution">
    <text evidence="2">The sequence shown here is derived from an EMBL/GenBank/DDBJ whole genome shotgun (WGS) entry which is preliminary data.</text>
</comment>
<feature type="signal peptide" evidence="1">
    <location>
        <begin position="1"/>
        <end position="22"/>
    </location>
</feature>
<dbReference type="CDD" id="cd20897">
    <property type="entry name" value="Smlt3025-like"/>
    <property type="match status" value="1"/>
</dbReference>